<protein>
    <recommendedName>
        <fullName evidence="3">RING-type domain-containing protein</fullName>
    </recommendedName>
</protein>
<feature type="domain" description="RING-type" evidence="3">
    <location>
        <begin position="23"/>
        <end position="75"/>
    </location>
</feature>
<dbReference type="GeneID" id="59338876"/>
<sequence length="136" mass="14832">MAAQFLSQLQTVSSGNLPNGAECMICWEEYGTVSSDSGVIEHAVFLPCLHHVGSECIAVWLSPDGGQGNSCPMCRTVFFPAQTRYDDGDDENDDEEDEDDHVDGYSDSDEDGSEDEDEDEDGDGPDEADEADLREQ</sequence>
<keyword evidence="1" id="KW-0479">Metal-binding</keyword>
<dbReference type="PROSITE" id="PS50089">
    <property type="entry name" value="ZF_RING_2"/>
    <property type="match status" value="1"/>
</dbReference>
<dbReference type="EMBL" id="JACCJB010000009">
    <property type="protein sequence ID" value="KAF6223912.1"/>
    <property type="molecule type" value="Genomic_DNA"/>
</dbReference>
<gene>
    <name evidence="4" type="ORF">HO133_010486</name>
</gene>
<dbReference type="SUPFAM" id="SSF57850">
    <property type="entry name" value="RING/U-box"/>
    <property type="match status" value="1"/>
</dbReference>
<feature type="compositionally biased region" description="Acidic residues" evidence="2">
    <location>
        <begin position="87"/>
        <end position="130"/>
    </location>
</feature>
<name>A0A8H6FCY6_9LECA</name>
<dbReference type="GO" id="GO:0008270">
    <property type="term" value="F:zinc ion binding"/>
    <property type="evidence" value="ECO:0007669"/>
    <property type="project" value="UniProtKB-KW"/>
</dbReference>
<proteinExistence type="predicted"/>
<evidence type="ECO:0000313" key="5">
    <source>
        <dbReference type="Proteomes" id="UP000593566"/>
    </source>
</evidence>
<evidence type="ECO:0000259" key="3">
    <source>
        <dbReference type="PROSITE" id="PS50089"/>
    </source>
</evidence>
<dbReference type="Pfam" id="PF13639">
    <property type="entry name" value="zf-RING_2"/>
    <property type="match status" value="1"/>
</dbReference>
<keyword evidence="5" id="KW-1185">Reference proteome</keyword>
<dbReference type="InterPro" id="IPR001841">
    <property type="entry name" value="Znf_RING"/>
</dbReference>
<keyword evidence="1" id="KW-0863">Zinc-finger</keyword>
<accession>A0A8H6FCY6</accession>
<evidence type="ECO:0000256" key="2">
    <source>
        <dbReference type="SAM" id="MobiDB-lite"/>
    </source>
</evidence>
<evidence type="ECO:0000313" key="4">
    <source>
        <dbReference type="EMBL" id="KAF6223912.1"/>
    </source>
</evidence>
<dbReference type="AlphaFoldDB" id="A0A8H6FCY6"/>
<dbReference type="Gene3D" id="3.30.40.10">
    <property type="entry name" value="Zinc/RING finger domain, C3HC4 (zinc finger)"/>
    <property type="match status" value="1"/>
</dbReference>
<dbReference type="SMART" id="SM00184">
    <property type="entry name" value="RING"/>
    <property type="match status" value="1"/>
</dbReference>
<keyword evidence="1" id="KW-0862">Zinc</keyword>
<dbReference type="RefSeq" id="XP_037152972.1">
    <property type="nucleotide sequence ID" value="XM_037301338.1"/>
</dbReference>
<reference evidence="4 5" key="1">
    <citation type="journal article" date="2020" name="Genomics">
        <title>Complete, high-quality genomes from long-read metagenomic sequencing of two wolf lichen thalli reveals enigmatic genome architecture.</title>
        <authorList>
            <person name="McKenzie S.K."/>
            <person name="Walston R.F."/>
            <person name="Allen J.L."/>
        </authorList>
    </citation>
    <scope>NUCLEOTIDE SEQUENCE [LARGE SCALE GENOMIC DNA]</scope>
    <source>
        <strain evidence="4">WasteWater1</strain>
    </source>
</reference>
<dbReference type="Proteomes" id="UP000593566">
    <property type="component" value="Unassembled WGS sequence"/>
</dbReference>
<organism evidence="4 5">
    <name type="scientific">Letharia lupina</name>
    <dbReference type="NCBI Taxonomy" id="560253"/>
    <lineage>
        <taxon>Eukaryota</taxon>
        <taxon>Fungi</taxon>
        <taxon>Dikarya</taxon>
        <taxon>Ascomycota</taxon>
        <taxon>Pezizomycotina</taxon>
        <taxon>Lecanoromycetes</taxon>
        <taxon>OSLEUM clade</taxon>
        <taxon>Lecanoromycetidae</taxon>
        <taxon>Lecanorales</taxon>
        <taxon>Lecanorineae</taxon>
        <taxon>Parmeliaceae</taxon>
        <taxon>Letharia</taxon>
    </lineage>
</organism>
<feature type="region of interest" description="Disordered" evidence="2">
    <location>
        <begin position="82"/>
        <end position="136"/>
    </location>
</feature>
<evidence type="ECO:0000256" key="1">
    <source>
        <dbReference type="PROSITE-ProRule" id="PRU00175"/>
    </source>
</evidence>
<dbReference type="InterPro" id="IPR013083">
    <property type="entry name" value="Znf_RING/FYVE/PHD"/>
</dbReference>
<comment type="caution">
    <text evidence="4">The sequence shown here is derived from an EMBL/GenBank/DDBJ whole genome shotgun (WGS) entry which is preliminary data.</text>
</comment>